<proteinExistence type="predicted"/>
<evidence type="ECO:0000313" key="1">
    <source>
        <dbReference type="EMBL" id="MBB6112878.1"/>
    </source>
</evidence>
<comment type="caution">
    <text evidence="1">The sequence shown here is derived from an EMBL/GenBank/DDBJ whole genome shotgun (WGS) entry which is preliminary data.</text>
</comment>
<dbReference type="InterPro" id="IPR032710">
    <property type="entry name" value="NTF2-like_dom_sf"/>
</dbReference>
<dbReference type="Proteomes" id="UP000541583">
    <property type="component" value="Unassembled WGS sequence"/>
</dbReference>
<accession>A0ABR6PSW0</accession>
<protein>
    <submittedName>
        <fullName evidence="1">Uncharacterized protein</fullName>
    </submittedName>
</protein>
<dbReference type="RefSeq" id="WP_221283463.1">
    <property type="nucleotide sequence ID" value="NZ_JACHCB010000023.1"/>
</dbReference>
<organism evidence="1 2">
    <name type="scientific">Mucilaginibacter lappiensis</name>
    <dbReference type="NCBI Taxonomy" id="354630"/>
    <lineage>
        <taxon>Bacteria</taxon>
        <taxon>Pseudomonadati</taxon>
        <taxon>Bacteroidota</taxon>
        <taxon>Sphingobacteriia</taxon>
        <taxon>Sphingobacteriales</taxon>
        <taxon>Sphingobacteriaceae</taxon>
        <taxon>Mucilaginibacter</taxon>
    </lineage>
</organism>
<dbReference type="EMBL" id="JACHCB010000023">
    <property type="protein sequence ID" value="MBB6112878.1"/>
    <property type="molecule type" value="Genomic_DNA"/>
</dbReference>
<name>A0ABR6PSW0_9SPHI</name>
<gene>
    <name evidence="1" type="ORF">HDF23_005661</name>
</gene>
<evidence type="ECO:0000313" key="2">
    <source>
        <dbReference type="Proteomes" id="UP000541583"/>
    </source>
</evidence>
<keyword evidence="2" id="KW-1185">Reference proteome</keyword>
<sequence>MSRIVLNNKVVDTEIVSRTFPEGPGHIDAVCIYELADNKIKSAWFIMGKPVLHEKQ</sequence>
<reference evidence="1 2" key="1">
    <citation type="submission" date="2020-08" db="EMBL/GenBank/DDBJ databases">
        <title>Genomic Encyclopedia of Type Strains, Phase IV (KMG-V): Genome sequencing to study the core and pangenomes of soil and plant-associated prokaryotes.</title>
        <authorList>
            <person name="Whitman W."/>
        </authorList>
    </citation>
    <scope>NUCLEOTIDE SEQUENCE [LARGE SCALE GENOMIC DNA]</scope>
    <source>
        <strain evidence="1 2">ANJLi2</strain>
    </source>
</reference>
<dbReference type="SUPFAM" id="SSF54427">
    <property type="entry name" value="NTF2-like"/>
    <property type="match status" value="1"/>
</dbReference>
<dbReference type="Gene3D" id="3.10.450.50">
    <property type="match status" value="1"/>
</dbReference>